<organism evidence="1 2">
    <name type="scientific">Oryzomonas sagensis</name>
    <dbReference type="NCBI Taxonomy" id="2603857"/>
    <lineage>
        <taxon>Bacteria</taxon>
        <taxon>Pseudomonadati</taxon>
        <taxon>Thermodesulfobacteriota</taxon>
        <taxon>Desulfuromonadia</taxon>
        <taxon>Geobacterales</taxon>
        <taxon>Geobacteraceae</taxon>
        <taxon>Oryzomonas</taxon>
    </lineage>
</organism>
<protein>
    <submittedName>
        <fullName evidence="1">Uncharacterized protein</fullName>
    </submittedName>
</protein>
<proteinExistence type="predicted"/>
<gene>
    <name evidence="1" type="ORF">F6V30_14320</name>
</gene>
<sequence length="143" mass="15974">MDNQTGKTVSRGIRFQASKLEALQAKADAENVTLSSLVEAGIDQVLAGANCNAAIVERVESLEKRMLLLIDLLTKSDTWDGKWKAKQEARISFMTDKIFKTTVQANLIFQHLLAFQAGTPEQVEKFRTIHAKLMEESKNIQLP</sequence>
<accession>A0ABQ6TL58</accession>
<evidence type="ECO:0000313" key="2">
    <source>
        <dbReference type="Proteomes" id="UP000798046"/>
    </source>
</evidence>
<dbReference type="RefSeq" id="WP_151157639.1">
    <property type="nucleotide sequence ID" value="NZ_VZRA01000004.1"/>
</dbReference>
<dbReference type="EMBL" id="VZRA01000004">
    <property type="protein sequence ID" value="KAB0669008.1"/>
    <property type="molecule type" value="Genomic_DNA"/>
</dbReference>
<evidence type="ECO:0000313" key="1">
    <source>
        <dbReference type="EMBL" id="KAB0669008.1"/>
    </source>
</evidence>
<dbReference type="Proteomes" id="UP000798046">
    <property type="component" value="Unassembled WGS sequence"/>
</dbReference>
<reference evidence="1 2" key="1">
    <citation type="journal article" date="2020" name="Microorganisms">
        <title>Description of Three Novel Members in the Family Geobacteraceae, Oryzomonas japonicum gen. nov., sp. nov., Oryzomonas sagensis sp. nov., and Oryzomonas ruber sp. nov.</title>
        <authorList>
            <person name="Xu Z."/>
            <person name="Masuda Y."/>
            <person name="Hayakawa C."/>
            <person name="Ushijima N."/>
            <person name="Kawano K."/>
            <person name="Shiratori Y."/>
            <person name="Senoo K."/>
            <person name="Itoh H."/>
        </authorList>
    </citation>
    <scope>NUCLEOTIDE SEQUENCE [LARGE SCALE GENOMIC DNA]</scope>
    <source>
        <strain evidence="1 2">Red100</strain>
    </source>
</reference>
<comment type="caution">
    <text evidence="1">The sequence shown here is derived from an EMBL/GenBank/DDBJ whole genome shotgun (WGS) entry which is preliminary data.</text>
</comment>
<keyword evidence="2" id="KW-1185">Reference proteome</keyword>
<name>A0ABQ6TL58_9BACT</name>